<dbReference type="EMBL" id="BSXT01001667">
    <property type="protein sequence ID" value="GMF44375.1"/>
    <property type="molecule type" value="Genomic_DNA"/>
</dbReference>
<feature type="compositionally biased region" description="Basic and acidic residues" evidence="1">
    <location>
        <begin position="1"/>
        <end position="10"/>
    </location>
</feature>
<keyword evidence="3" id="KW-1185">Reference proteome</keyword>
<sequence>MRLMAKDKSTPSKSAPNTEKAPMHAHKPTLPHKETEEVDASNNKYSDDQRCVGSPVLPGYWFQPHYNQSIAVEVAVGSRSHGTNNPIGDTNLLAILGIGVDRQLELLASHREDETSEDPFDLKADELPANPGHVTSDEDVRATAEVLIEQAVAHGFPPDKVDKLRVIMHIYGLWRLELGDDPPAPPARSTFEGGGSPMEM</sequence>
<accession>A0A9W6XQ77</accession>
<dbReference type="AlphaFoldDB" id="A0A9W6XQ77"/>
<evidence type="ECO:0000313" key="3">
    <source>
        <dbReference type="Proteomes" id="UP001165121"/>
    </source>
</evidence>
<comment type="caution">
    <text evidence="2">The sequence shown here is derived from an EMBL/GenBank/DDBJ whole genome shotgun (WGS) entry which is preliminary data.</text>
</comment>
<dbReference type="OrthoDB" id="110111at2759"/>
<protein>
    <submittedName>
        <fullName evidence="2">Unnamed protein product</fullName>
    </submittedName>
</protein>
<feature type="region of interest" description="Disordered" evidence="1">
    <location>
        <begin position="114"/>
        <end position="135"/>
    </location>
</feature>
<organism evidence="2 3">
    <name type="scientific">Phytophthora fragariaefolia</name>
    <dbReference type="NCBI Taxonomy" id="1490495"/>
    <lineage>
        <taxon>Eukaryota</taxon>
        <taxon>Sar</taxon>
        <taxon>Stramenopiles</taxon>
        <taxon>Oomycota</taxon>
        <taxon>Peronosporomycetes</taxon>
        <taxon>Peronosporales</taxon>
        <taxon>Peronosporaceae</taxon>
        <taxon>Phytophthora</taxon>
    </lineage>
</organism>
<dbReference type="Proteomes" id="UP001165121">
    <property type="component" value="Unassembled WGS sequence"/>
</dbReference>
<evidence type="ECO:0000256" key="1">
    <source>
        <dbReference type="SAM" id="MobiDB-lite"/>
    </source>
</evidence>
<reference evidence="2" key="1">
    <citation type="submission" date="2023-04" db="EMBL/GenBank/DDBJ databases">
        <title>Phytophthora fragariaefolia NBRC 109709.</title>
        <authorList>
            <person name="Ichikawa N."/>
            <person name="Sato H."/>
            <person name="Tonouchi N."/>
        </authorList>
    </citation>
    <scope>NUCLEOTIDE SEQUENCE</scope>
    <source>
        <strain evidence="2">NBRC 109709</strain>
    </source>
</reference>
<feature type="region of interest" description="Disordered" evidence="1">
    <location>
        <begin position="179"/>
        <end position="200"/>
    </location>
</feature>
<name>A0A9W6XQ77_9STRA</name>
<gene>
    <name evidence="2" type="ORF">Pfra01_001541900</name>
</gene>
<proteinExistence type="predicted"/>
<feature type="region of interest" description="Disordered" evidence="1">
    <location>
        <begin position="1"/>
        <end position="49"/>
    </location>
</feature>
<evidence type="ECO:0000313" key="2">
    <source>
        <dbReference type="EMBL" id="GMF44375.1"/>
    </source>
</evidence>